<name>A0A261XSM9_9FUNG</name>
<evidence type="ECO:0000256" key="1">
    <source>
        <dbReference type="SAM" id="Coils"/>
    </source>
</evidence>
<feature type="region of interest" description="Disordered" evidence="2">
    <location>
        <begin position="178"/>
        <end position="281"/>
    </location>
</feature>
<accession>A0A261XSM9</accession>
<sequence>MAECHVDPLTGFDQFRLAYTQLVEENKRLKEQLERTQHESYELQRNCKDARKQPSDHEHVSNSKKKPVSERDTFYRQTATYGSLSRSELEQVAASLSKDRLMLESRYADRSAKLLRTAQEYENLRQKYNRLLKAYEKNSGKMTSLKAIYRRQREELHTMKAQMSAQLNNHAELMQLTRSKRRRSSTGGMDLSQNRTVSGQVQSNSARQENCDKTNDTPPSPSNIRAQRSCSDLIISPRKIKSADLAKSSPVCHKEGISVNSDEATHEPATSEAAPPINSNE</sequence>
<evidence type="ECO:0000256" key="2">
    <source>
        <dbReference type="SAM" id="MobiDB-lite"/>
    </source>
</evidence>
<dbReference type="EMBL" id="MVBO01000431">
    <property type="protein sequence ID" value="OZJ01377.1"/>
    <property type="molecule type" value="Genomic_DNA"/>
</dbReference>
<feature type="coiled-coil region" evidence="1">
    <location>
        <begin position="111"/>
        <end position="138"/>
    </location>
</feature>
<reference evidence="3 4" key="1">
    <citation type="journal article" date="2017" name="Mycologia">
        <title>Bifiguratus adelaidae, gen. et sp. nov., a new member of Mucoromycotina in endophytic and soil-dwelling habitats.</title>
        <authorList>
            <person name="Torres-Cruz T.J."/>
            <person name="Billingsley Tobias T.L."/>
            <person name="Almatruk M."/>
            <person name="Hesse C."/>
            <person name="Kuske C.R."/>
            <person name="Desiro A."/>
            <person name="Benucci G.M."/>
            <person name="Bonito G."/>
            <person name="Stajich J.E."/>
            <person name="Dunlap C."/>
            <person name="Arnold A.E."/>
            <person name="Porras-Alfaro A."/>
        </authorList>
    </citation>
    <scope>NUCLEOTIDE SEQUENCE [LARGE SCALE GENOMIC DNA]</scope>
    <source>
        <strain evidence="3 4">AZ0501</strain>
    </source>
</reference>
<feature type="compositionally biased region" description="Polar residues" evidence="2">
    <location>
        <begin position="191"/>
        <end position="208"/>
    </location>
</feature>
<gene>
    <name evidence="3" type="ORF">BZG36_05747</name>
</gene>
<proteinExistence type="predicted"/>
<dbReference type="AlphaFoldDB" id="A0A261XSM9"/>
<evidence type="ECO:0000313" key="4">
    <source>
        <dbReference type="Proteomes" id="UP000242875"/>
    </source>
</evidence>
<feature type="non-terminal residue" evidence="3">
    <location>
        <position position="281"/>
    </location>
</feature>
<protein>
    <submittedName>
        <fullName evidence="3">Uncharacterized protein</fullName>
    </submittedName>
</protein>
<keyword evidence="1" id="KW-0175">Coiled coil</keyword>
<organism evidence="3 4">
    <name type="scientific">Bifiguratus adelaidae</name>
    <dbReference type="NCBI Taxonomy" id="1938954"/>
    <lineage>
        <taxon>Eukaryota</taxon>
        <taxon>Fungi</taxon>
        <taxon>Fungi incertae sedis</taxon>
        <taxon>Mucoromycota</taxon>
        <taxon>Mucoromycotina</taxon>
        <taxon>Endogonomycetes</taxon>
        <taxon>Endogonales</taxon>
        <taxon>Endogonales incertae sedis</taxon>
        <taxon>Bifiguratus</taxon>
    </lineage>
</organism>
<comment type="caution">
    <text evidence="3">The sequence shown here is derived from an EMBL/GenBank/DDBJ whole genome shotgun (WGS) entry which is preliminary data.</text>
</comment>
<evidence type="ECO:0000313" key="3">
    <source>
        <dbReference type="EMBL" id="OZJ01377.1"/>
    </source>
</evidence>
<keyword evidence="4" id="KW-1185">Reference proteome</keyword>
<feature type="region of interest" description="Disordered" evidence="2">
    <location>
        <begin position="37"/>
        <end position="71"/>
    </location>
</feature>
<dbReference type="Proteomes" id="UP000242875">
    <property type="component" value="Unassembled WGS sequence"/>
</dbReference>